<organism evidence="3 4">
    <name type="scientific">Crotalaria pallida</name>
    <name type="common">Smooth rattlebox</name>
    <name type="synonym">Crotalaria striata</name>
    <dbReference type="NCBI Taxonomy" id="3830"/>
    <lineage>
        <taxon>Eukaryota</taxon>
        <taxon>Viridiplantae</taxon>
        <taxon>Streptophyta</taxon>
        <taxon>Embryophyta</taxon>
        <taxon>Tracheophyta</taxon>
        <taxon>Spermatophyta</taxon>
        <taxon>Magnoliopsida</taxon>
        <taxon>eudicotyledons</taxon>
        <taxon>Gunneridae</taxon>
        <taxon>Pentapetalae</taxon>
        <taxon>rosids</taxon>
        <taxon>fabids</taxon>
        <taxon>Fabales</taxon>
        <taxon>Fabaceae</taxon>
        <taxon>Papilionoideae</taxon>
        <taxon>50 kb inversion clade</taxon>
        <taxon>genistoids sensu lato</taxon>
        <taxon>core genistoids</taxon>
        <taxon>Crotalarieae</taxon>
        <taxon>Crotalaria</taxon>
    </lineage>
</organism>
<dbReference type="AlphaFoldDB" id="A0AAN9EIC8"/>
<sequence length="306" mass="34616">MSLSVLGIALTIVFGCILLGLVAELFYLLWWKKRRTCIGIEIDEENNAKGVLYGVCWKTPSTNNPTSVAMNQENISDEEDLELGTKVSNDMVVKSLGEEGVESELMRLHNLAGLAGPPRFLFTIKEETKEDLESEDRSRKGSRTRSLSDIMVAINTPLLSPVACSPLKCSLENLDSYNNQGFNPLFESSGESDFNRFRSSSPPPKFKFLRDAEEKLYRRLIQEAQRKAQKNHQSVVPESEVKDYPNSTRVTEERDMSLLRFINNKEKEQRELQQHLKQFPSSTSQVLPLASSPTTFRPVENSSIVH</sequence>
<feature type="transmembrane region" description="Helical" evidence="2">
    <location>
        <begin position="6"/>
        <end position="30"/>
    </location>
</feature>
<dbReference type="InterPro" id="IPR045884">
    <property type="entry name" value="At5g59350-like"/>
</dbReference>
<keyword evidence="2" id="KW-1133">Transmembrane helix</keyword>
<evidence type="ECO:0000313" key="4">
    <source>
        <dbReference type="Proteomes" id="UP001372338"/>
    </source>
</evidence>
<feature type="region of interest" description="Disordered" evidence="1">
    <location>
        <begin position="277"/>
        <end position="306"/>
    </location>
</feature>
<reference evidence="3 4" key="1">
    <citation type="submission" date="2024-01" db="EMBL/GenBank/DDBJ databases">
        <title>The genomes of 5 underutilized Papilionoideae crops provide insights into root nodulation and disease resistanc.</title>
        <authorList>
            <person name="Yuan L."/>
        </authorList>
    </citation>
    <scope>NUCLEOTIDE SEQUENCE [LARGE SCALE GENOMIC DNA]</scope>
    <source>
        <strain evidence="3">ZHUSHIDOU_FW_LH</strain>
        <tissue evidence="3">Leaf</tissue>
    </source>
</reference>
<evidence type="ECO:0000313" key="3">
    <source>
        <dbReference type="EMBL" id="KAK7257803.1"/>
    </source>
</evidence>
<accession>A0AAN9EIC8</accession>
<evidence type="ECO:0000256" key="2">
    <source>
        <dbReference type="SAM" id="Phobius"/>
    </source>
</evidence>
<keyword evidence="2" id="KW-0472">Membrane</keyword>
<name>A0AAN9EIC8_CROPI</name>
<keyword evidence="2" id="KW-0812">Transmembrane</keyword>
<dbReference type="EMBL" id="JAYWIO010000006">
    <property type="protein sequence ID" value="KAK7257803.1"/>
    <property type="molecule type" value="Genomic_DNA"/>
</dbReference>
<dbReference type="Proteomes" id="UP001372338">
    <property type="component" value="Unassembled WGS sequence"/>
</dbReference>
<proteinExistence type="predicted"/>
<evidence type="ECO:0000256" key="1">
    <source>
        <dbReference type="SAM" id="MobiDB-lite"/>
    </source>
</evidence>
<feature type="region of interest" description="Disordered" evidence="1">
    <location>
        <begin position="228"/>
        <end position="249"/>
    </location>
</feature>
<keyword evidence="4" id="KW-1185">Reference proteome</keyword>
<comment type="caution">
    <text evidence="3">The sequence shown here is derived from an EMBL/GenBank/DDBJ whole genome shotgun (WGS) entry which is preliminary data.</text>
</comment>
<gene>
    <name evidence="3" type="ORF">RIF29_32041</name>
</gene>
<protein>
    <submittedName>
        <fullName evidence="3">Uncharacterized protein</fullName>
    </submittedName>
</protein>
<dbReference type="PANTHER" id="PTHR34054">
    <property type="entry name" value="EXPRESSED PROTEIN"/>
    <property type="match status" value="1"/>
</dbReference>
<dbReference type="PANTHER" id="PTHR34054:SF6">
    <property type="entry name" value="TRANSMEMBRANE PROTEIN"/>
    <property type="match status" value="1"/>
</dbReference>